<dbReference type="Pfam" id="PF00400">
    <property type="entry name" value="WD40"/>
    <property type="match status" value="1"/>
</dbReference>
<gene>
    <name evidence="2" type="ORF">PPENT_87.1.T1830015</name>
</gene>
<evidence type="ECO:0000313" key="3">
    <source>
        <dbReference type="Proteomes" id="UP000689195"/>
    </source>
</evidence>
<dbReference type="PROSITE" id="PS50082">
    <property type="entry name" value="WD_REPEATS_2"/>
    <property type="match status" value="1"/>
</dbReference>
<accession>A0A8S1YI89</accession>
<dbReference type="SMART" id="SM00320">
    <property type="entry name" value="WD40"/>
    <property type="match status" value="1"/>
</dbReference>
<comment type="caution">
    <text evidence="2">The sequence shown here is derived from an EMBL/GenBank/DDBJ whole genome shotgun (WGS) entry which is preliminary data.</text>
</comment>
<dbReference type="InterPro" id="IPR001680">
    <property type="entry name" value="WD40_rpt"/>
</dbReference>
<dbReference type="PANTHER" id="PTHR45333:SF1">
    <property type="entry name" value="CHROMOSOME UNDETERMINED SCAFFOLD_625, WHOLE GENOME SHOTGUN SEQUENCE"/>
    <property type="match status" value="1"/>
</dbReference>
<proteinExistence type="predicted"/>
<sequence length="255" mass="29310">MQGSLQEKEALADIFTQFKNVDEEIYGVILKILRKEKVQDCIGYLSDNRNQINLEQQILQQIENITQADMEQKLSVIANDMKQITNVLKKLKDHDFNYKDFSAEEYDESTLSLIQSIKDNRRNIEFLQFLVQLTSIDENLIQCGSNSLHILVQMKVDLSNKNLENIKIQNISLVGANFIRCNFSGSQFNNVNLSGINLNGAQLFNCKLKNLRIHELYKFNGHRNQVRQICFSPDGKTLASGGYDKSIRIWDIKTG</sequence>
<evidence type="ECO:0000256" key="1">
    <source>
        <dbReference type="PROSITE-ProRule" id="PRU00221"/>
    </source>
</evidence>
<reference evidence="2" key="1">
    <citation type="submission" date="2021-01" db="EMBL/GenBank/DDBJ databases">
        <authorList>
            <consortium name="Genoscope - CEA"/>
            <person name="William W."/>
        </authorList>
    </citation>
    <scope>NUCLEOTIDE SEQUENCE</scope>
</reference>
<dbReference type="Pfam" id="PF00805">
    <property type="entry name" value="Pentapeptide"/>
    <property type="match status" value="1"/>
</dbReference>
<feature type="repeat" description="WD" evidence="1">
    <location>
        <begin position="219"/>
        <end position="255"/>
    </location>
</feature>
<dbReference type="InterPro" id="IPR019775">
    <property type="entry name" value="WD40_repeat_CS"/>
</dbReference>
<dbReference type="AlphaFoldDB" id="A0A8S1YI89"/>
<dbReference type="Proteomes" id="UP000689195">
    <property type="component" value="Unassembled WGS sequence"/>
</dbReference>
<name>A0A8S1YI89_9CILI</name>
<dbReference type="PROSITE" id="PS50294">
    <property type="entry name" value="WD_REPEATS_REGION"/>
    <property type="match status" value="1"/>
</dbReference>
<dbReference type="PROSITE" id="PS00678">
    <property type="entry name" value="WD_REPEATS_1"/>
    <property type="match status" value="1"/>
</dbReference>
<keyword evidence="1" id="KW-0853">WD repeat</keyword>
<dbReference type="OrthoDB" id="2687506at2759"/>
<keyword evidence="3" id="KW-1185">Reference proteome</keyword>
<evidence type="ECO:0000313" key="2">
    <source>
        <dbReference type="EMBL" id="CAD8213650.1"/>
    </source>
</evidence>
<dbReference type="InterPro" id="IPR001646">
    <property type="entry name" value="5peptide_repeat"/>
</dbReference>
<organism evidence="2 3">
    <name type="scientific">Paramecium pentaurelia</name>
    <dbReference type="NCBI Taxonomy" id="43138"/>
    <lineage>
        <taxon>Eukaryota</taxon>
        <taxon>Sar</taxon>
        <taxon>Alveolata</taxon>
        <taxon>Ciliophora</taxon>
        <taxon>Intramacronucleata</taxon>
        <taxon>Oligohymenophorea</taxon>
        <taxon>Peniculida</taxon>
        <taxon>Parameciidae</taxon>
        <taxon>Paramecium</taxon>
    </lineage>
</organism>
<dbReference type="EMBL" id="CAJJDO010000183">
    <property type="protein sequence ID" value="CAD8213650.1"/>
    <property type="molecule type" value="Genomic_DNA"/>
</dbReference>
<dbReference type="PANTHER" id="PTHR45333">
    <property type="entry name" value="MEMBRANE PROTEIN-RELATED"/>
    <property type="match status" value="1"/>
</dbReference>
<protein>
    <submittedName>
        <fullName evidence="2">Uncharacterized protein</fullName>
    </submittedName>
</protein>